<dbReference type="PANTHER" id="PTHR34183:SF8">
    <property type="entry name" value="ENDOLYTIC PEPTIDOGLYCAN TRANSGLYCOSYLASE RLPA-RELATED"/>
    <property type="match status" value="1"/>
</dbReference>
<gene>
    <name evidence="2" type="ORF">AXW67_09825</name>
</gene>
<dbReference type="PANTHER" id="PTHR34183">
    <property type="entry name" value="ENDOLYTIC PEPTIDOGLYCAN TRANSGLYCOSYLASE RLPA"/>
    <property type="match status" value="1"/>
</dbReference>
<dbReference type="InterPro" id="IPR009009">
    <property type="entry name" value="RlpA-like_DPBB"/>
</dbReference>
<accession>A0A176Z8W9</accession>
<dbReference type="AlphaFoldDB" id="A0A176Z8W9"/>
<protein>
    <recommendedName>
        <fullName evidence="1">RlpA-like protein double-psi beta-barrel domain-containing protein</fullName>
    </recommendedName>
</protein>
<dbReference type="Proteomes" id="UP000077173">
    <property type="component" value="Unassembled WGS sequence"/>
</dbReference>
<sequence>MAVARPPAGASTIDYRQRRIAACRFGTKLRVSRGGQSVVVTVNDRGPFVRGRVLDLALAPARELGLVGLGIAHVDVEVVEQEEAAN</sequence>
<dbReference type="Gene3D" id="2.40.40.10">
    <property type="entry name" value="RlpA-like domain"/>
    <property type="match status" value="1"/>
</dbReference>
<evidence type="ECO:0000313" key="3">
    <source>
        <dbReference type="Proteomes" id="UP000077173"/>
    </source>
</evidence>
<dbReference type="Pfam" id="PF03330">
    <property type="entry name" value="DPBB_1"/>
    <property type="match status" value="1"/>
</dbReference>
<keyword evidence="3" id="KW-1185">Reference proteome</keyword>
<proteinExistence type="predicted"/>
<name>A0A176Z8W9_9BRAD</name>
<reference evidence="2 3" key="1">
    <citation type="submission" date="2016-02" db="EMBL/GenBank/DDBJ databases">
        <title>Draft genome sequence of the strain BR 10247T Bradyrhizobium neotropicale isolated from nodules of Centrolobium paraense.</title>
        <authorList>
            <person name="Simoes-Araujo J.L."/>
            <person name="Barauna A.C."/>
            <person name="Silva K."/>
            <person name="Zilli J.E."/>
        </authorList>
    </citation>
    <scope>NUCLEOTIDE SEQUENCE [LARGE SCALE GENOMIC DNA]</scope>
    <source>
        <strain evidence="2 3">BR 10247</strain>
    </source>
</reference>
<evidence type="ECO:0000313" key="2">
    <source>
        <dbReference type="EMBL" id="OAF17098.1"/>
    </source>
</evidence>
<evidence type="ECO:0000259" key="1">
    <source>
        <dbReference type="Pfam" id="PF03330"/>
    </source>
</evidence>
<dbReference type="SUPFAM" id="SSF50685">
    <property type="entry name" value="Barwin-like endoglucanases"/>
    <property type="match status" value="1"/>
</dbReference>
<organism evidence="2 3">
    <name type="scientific">Bradyrhizobium neotropicale</name>
    <dbReference type="NCBI Taxonomy" id="1497615"/>
    <lineage>
        <taxon>Bacteria</taxon>
        <taxon>Pseudomonadati</taxon>
        <taxon>Pseudomonadota</taxon>
        <taxon>Alphaproteobacteria</taxon>
        <taxon>Hyphomicrobiales</taxon>
        <taxon>Nitrobacteraceae</taxon>
        <taxon>Bradyrhizobium</taxon>
    </lineage>
</organism>
<dbReference type="InterPro" id="IPR036908">
    <property type="entry name" value="RlpA-like_sf"/>
</dbReference>
<comment type="caution">
    <text evidence="2">The sequence shown here is derived from an EMBL/GenBank/DDBJ whole genome shotgun (WGS) entry which is preliminary data.</text>
</comment>
<feature type="domain" description="RlpA-like protein double-psi beta-barrel" evidence="1">
    <location>
        <begin position="21"/>
        <end position="75"/>
    </location>
</feature>
<dbReference type="EMBL" id="LSEF01000047">
    <property type="protein sequence ID" value="OAF17098.1"/>
    <property type="molecule type" value="Genomic_DNA"/>
</dbReference>
<dbReference type="CDD" id="cd22268">
    <property type="entry name" value="DPBB_RlpA-like"/>
    <property type="match status" value="1"/>
</dbReference>